<dbReference type="Pfam" id="PF18603">
    <property type="entry name" value="LAL_C2"/>
    <property type="match status" value="1"/>
</dbReference>
<comment type="caution">
    <text evidence="7">The sequence shown here is derived from an EMBL/GenBank/DDBJ whole genome shotgun (WGS) entry which is preliminary data.</text>
</comment>
<evidence type="ECO:0000256" key="2">
    <source>
        <dbReference type="ARBA" id="ARBA00022741"/>
    </source>
</evidence>
<evidence type="ECO:0000313" key="7">
    <source>
        <dbReference type="EMBL" id="KAF4407964.1"/>
    </source>
</evidence>
<dbReference type="InterPro" id="IPR040570">
    <property type="entry name" value="LAL_C2"/>
</dbReference>
<dbReference type="PANTHER" id="PTHR43585:SF2">
    <property type="entry name" value="ATP-GRASP ENZYME FSQD"/>
    <property type="match status" value="1"/>
</dbReference>
<dbReference type="PANTHER" id="PTHR43585">
    <property type="entry name" value="FUMIPYRROLE BIOSYNTHESIS PROTEIN C"/>
    <property type="match status" value="1"/>
</dbReference>
<dbReference type="PROSITE" id="PS50975">
    <property type="entry name" value="ATP_GRASP"/>
    <property type="match status" value="1"/>
</dbReference>
<feature type="region of interest" description="Disordered" evidence="5">
    <location>
        <begin position="188"/>
        <end position="211"/>
    </location>
</feature>
<dbReference type="EMBL" id="WHPN01000293">
    <property type="protein sequence ID" value="KAF4407964.1"/>
    <property type="molecule type" value="Genomic_DNA"/>
</dbReference>
<keyword evidence="8" id="KW-1185">Reference proteome</keyword>
<protein>
    <submittedName>
        <fullName evidence="7">ATP-grasp domain-containing protein</fullName>
    </submittedName>
</protein>
<evidence type="ECO:0000313" key="8">
    <source>
        <dbReference type="Proteomes" id="UP000621266"/>
    </source>
</evidence>
<dbReference type="SMART" id="SM01209">
    <property type="entry name" value="GARS_A"/>
    <property type="match status" value="1"/>
</dbReference>
<dbReference type="Proteomes" id="UP000621266">
    <property type="component" value="Unassembled WGS sequence"/>
</dbReference>
<proteinExistence type="predicted"/>
<reference evidence="7 8" key="1">
    <citation type="submission" date="2019-10" db="EMBL/GenBank/DDBJ databases">
        <title>Streptomyces tenebrisbrunneis sp.nov., an endogenous actinomycete isolated from of Lycium ruthenicum.</title>
        <authorList>
            <person name="Ma L."/>
        </authorList>
    </citation>
    <scope>NUCLEOTIDE SEQUENCE [LARGE SCALE GENOMIC DNA]</scope>
    <source>
        <strain evidence="7 8">TRM 66187</strain>
    </source>
</reference>
<evidence type="ECO:0000259" key="6">
    <source>
        <dbReference type="PROSITE" id="PS50975"/>
    </source>
</evidence>
<dbReference type="InterPro" id="IPR052032">
    <property type="entry name" value="ATP-dep_AA_Ligase"/>
</dbReference>
<sequence>MNDTSRSLLFWGGSAPMGLGRDVGTRLLRQAAAREVDTRVTVEFPDVPALAALAGAVDRTEVEDPAAALAWARGRRFDVVLGVREQVQVALAEVARAVGAPGNPPEAVRTVRNKDRCRQALREAGLPQPEFRLCADPASARAFLDATDGPWIVKPRDASGSLGVRKVTAPEELAEAVEAVRAAAAVQAGSPGTPGTPADAAAAGTAASAAAPPGGPEFIVEQFVQGPEYSVEGVFLGGEPRVLAVTEKKLLPPPNFVEAGHVLPAALPAGLQRAFEEDVTRALKALGLRFGVFHVELWSTEDGPVLGEVHVRNGGDWIHLMLEYAIPGLDLFGLVIDDALGTDPGAHAPAPTRAAAVRFLAAPPGRVTRITGWEDVLRHPAVLKADLTVAPGDLVGEIRESYDRAGYLVVGAESPQRAAELADRLAARVRFETAPPATAAPVTARTAVPTAAREAARAAGLAGQRAGA</sequence>
<evidence type="ECO:0000256" key="4">
    <source>
        <dbReference type="PROSITE-ProRule" id="PRU00409"/>
    </source>
</evidence>
<dbReference type="Pfam" id="PF13535">
    <property type="entry name" value="ATP-grasp_4"/>
    <property type="match status" value="1"/>
</dbReference>
<keyword evidence="1" id="KW-0436">Ligase</keyword>
<name>A0ABQ7FG17_9ACTN</name>
<keyword evidence="2 4" id="KW-0547">Nucleotide-binding</keyword>
<evidence type="ECO:0000256" key="5">
    <source>
        <dbReference type="SAM" id="MobiDB-lite"/>
    </source>
</evidence>
<accession>A0ABQ7FG17</accession>
<evidence type="ECO:0000256" key="3">
    <source>
        <dbReference type="ARBA" id="ARBA00022840"/>
    </source>
</evidence>
<dbReference type="SUPFAM" id="SSF56059">
    <property type="entry name" value="Glutathione synthetase ATP-binding domain-like"/>
    <property type="match status" value="1"/>
</dbReference>
<gene>
    <name evidence="7" type="ORF">GCU69_16440</name>
</gene>
<dbReference type="Gene3D" id="3.30.470.20">
    <property type="entry name" value="ATP-grasp fold, B domain"/>
    <property type="match status" value="1"/>
</dbReference>
<keyword evidence="3 4" id="KW-0067">ATP-binding</keyword>
<dbReference type="InterPro" id="IPR011761">
    <property type="entry name" value="ATP-grasp"/>
</dbReference>
<dbReference type="RefSeq" id="WP_156206447.1">
    <property type="nucleotide sequence ID" value="NZ_WHPN01000293.1"/>
</dbReference>
<feature type="domain" description="ATP-grasp" evidence="6">
    <location>
        <begin position="118"/>
        <end position="340"/>
    </location>
</feature>
<organism evidence="7 8">
    <name type="scientific">Streptomyces lycii</name>
    <dbReference type="NCBI Taxonomy" id="2654337"/>
    <lineage>
        <taxon>Bacteria</taxon>
        <taxon>Bacillati</taxon>
        <taxon>Actinomycetota</taxon>
        <taxon>Actinomycetes</taxon>
        <taxon>Kitasatosporales</taxon>
        <taxon>Streptomycetaceae</taxon>
        <taxon>Streptomyces</taxon>
    </lineage>
</organism>
<evidence type="ECO:0000256" key="1">
    <source>
        <dbReference type="ARBA" id="ARBA00022598"/>
    </source>
</evidence>